<dbReference type="InterPro" id="IPR051782">
    <property type="entry name" value="ABC_Transporter_VariousFunc"/>
</dbReference>
<dbReference type="PANTHER" id="PTHR42939">
    <property type="entry name" value="ABC TRANSPORTER ATP-BINDING PROTEIN ALBC-RELATED"/>
    <property type="match status" value="1"/>
</dbReference>
<keyword evidence="6" id="KW-1185">Reference proteome</keyword>
<gene>
    <name evidence="5" type="ORF">GHI93_10200</name>
</gene>
<comment type="caution">
    <text evidence="5">The sequence shown here is derived from an EMBL/GenBank/DDBJ whole genome shotgun (WGS) entry which is preliminary data.</text>
</comment>
<keyword evidence="2" id="KW-0547">Nucleotide-binding</keyword>
<evidence type="ECO:0000313" key="5">
    <source>
        <dbReference type="EMBL" id="MQW40296.1"/>
    </source>
</evidence>
<dbReference type="PANTHER" id="PTHR42939:SF1">
    <property type="entry name" value="ABC TRANSPORTER ATP-BINDING PROTEIN ALBC-RELATED"/>
    <property type="match status" value="1"/>
</dbReference>
<dbReference type="EMBL" id="WITJ01000015">
    <property type="protein sequence ID" value="MQW40296.1"/>
    <property type="molecule type" value="Genomic_DNA"/>
</dbReference>
<evidence type="ECO:0000259" key="4">
    <source>
        <dbReference type="PROSITE" id="PS50893"/>
    </source>
</evidence>
<keyword evidence="3 5" id="KW-0067">ATP-binding</keyword>
<evidence type="ECO:0000256" key="2">
    <source>
        <dbReference type="ARBA" id="ARBA00022741"/>
    </source>
</evidence>
<dbReference type="InterPro" id="IPR003439">
    <property type="entry name" value="ABC_transporter-like_ATP-bd"/>
</dbReference>
<evidence type="ECO:0000256" key="1">
    <source>
        <dbReference type="ARBA" id="ARBA00022448"/>
    </source>
</evidence>
<name>A0A7X2D195_9LACT</name>
<feature type="domain" description="ABC transporter" evidence="4">
    <location>
        <begin position="3"/>
        <end position="229"/>
    </location>
</feature>
<proteinExistence type="predicted"/>
<dbReference type="SMART" id="SM00382">
    <property type="entry name" value="AAA"/>
    <property type="match status" value="1"/>
</dbReference>
<dbReference type="Proteomes" id="UP000439550">
    <property type="component" value="Unassembled WGS sequence"/>
</dbReference>
<dbReference type="CDD" id="cd03230">
    <property type="entry name" value="ABC_DR_subfamily_A"/>
    <property type="match status" value="1"/>
</dbReference>
<dbReference type="InterPro" id="IPR027417">
    <property type="entry name" value="P-loop_NTPase"/>
</dbReference>
<evidence type="ECO:0000256" key="3">
    <source>
        <dbReference type="ARBA" id="ARBA00022840"/>
    </source>
</evidence>
<dbReference type="OrthoDB" id="9804819at2"/>
<evidence type="ECO:0000313" key="6">
    <source>
        <dbReference type="Proteomes" id="UP000439550"/>
    </source>
</evidence>
<protein>
    <submittedName>
        <fullName evidence="5">ATP-binding cassette domain-containing protein</fullName>
    </submittedName>
</protein>
<dbReference type="Pfam" id="PF00005">
    <property type="entry name" value="ABC_tran"/>
    <property type="match status" value="1"/>
</dbReference>
<dbReference type="RefSeq" id="WP_153496959.1">
    <property type="nucleotide sequence ID" value="NZ_CAXYUY010000013.1"/>
</dbReference>
<dbReference type="SUPFAM" id="SSF52540">
    <property type="entry name" value="P-loop containing nucleoside triphosphate hydrolases"/>
    <property type="match status" value="1"/>
</dbReference>
<dbReference type="GO" id="GO:0016887">
    <property type="term" value="F:ATP hydrolysis activity"/>
    <property type="evidence" value="ECO:0007669"/>
    <property type="project" value="InterPro"/>
</dbReference>
<reference evidence="5 6" key="1">
    <citation type="submission" date="2019-10" db="EMBL/GenBank/DDBJ databases">
        <authorList>
            <person name="Dong K."/>
        </authorList>
    </citation>
    <scope>NUCLEOTIDE SEQUENCE [LARGE SCALE GENOMIC DNA]</scope>
    <source>
        <strain evidence="5 6">DSM 28960</strain>
    </source>
</reference>
<accession>A0A7X2D195</accession>
<dbReference type="Gene3D" id="3.40.50.300">
    <property type="entry name" value="P-loop containing nucleotide triphosphate hydrolases"/>
    <property type="match status" value="1"/>
</dbReference>
<sequence length="287" mass="32484">MKIKVEDLKFAYGMRKVLNGVTASFDEGKIYGIVGKNGAGKTTFFKALTNIITNYSGTVSYNDENVLKNSSVLTKTGILLDDIELYKSYTGWFNLRYFGGLRGNFDEDLARKLADELDLLASLDLKVSAYSLGMGKKLLLLISLMNEAEVLIFDEPLRGIDAKSVLWFRQYLLNLKQTGKTILISSHVQEDIEALCDEVFVLADGTFTEAFDLTDTRQMLRYKVVVSDPSVLTEVLKNEGHAYEQREESIIFEATPEQFQTIFQACVSRDLMFEEIKKESKFAEFVK</sequence>
<dbReference type="InterPro" id="IPR003593">
    <property type="entry name" value="AAA+_ATPase"/>
</dbReference>
<dbReference type="PROSITE" id="PS50893">
    <property type="entry name" value="ABC_TRANSPORTER_2"/>
    <property type="match status" value="1"/>
</dbReference>
<dbReference type="AlphaFoldDB" id="A0A7X2D195"/>
<keyword evidence="1" id="KW-0813">Transport</keyword>
<organism evidence="5 6">
    <name type="scientific">Lactococcus hircilactis</name>
    <dbReference type="NCBI Taxonomy" id="1494462"/>
    <lineage>
        <taxon>Bacteria</taxon>
        <taxon>Bacillati</taxon>
        <taxon>Bacillota</taxon>
        <taxon>Bacilli</taxon>
        <taxon>Lactobacillales</taxon>
        <taxon>Streptococcaceae</taxon>
        <taxon>Lactococcus</taxon>
    </lineage>
</organism>
<dbReference type="GO" id="GO:0005524">
    <property type="term" value="F:ATP binding"/>
    <property type="evidence" value="ECO:0007669"/>
    <property type="project" value="UniProtKB-KW"/>
</dbReference>